<proteinExistence type="predicted"/>
<keyword evidence="1" id="KW-0812">Transmembrane</keyword>
<accession>A0ABV5FE57</accession>
<sequence length="76" mass="8845">MKTIKLSYIVLVTILLLLVLEDVYQVFVNASNYPFGKEDLGVFYKSKSHYIIESVVLAFWFILAYFLNALKKIVCF</sequence>
<organism evidence="2 3">
    <name type="scientific">Mariniflexile ostreae</name>
    <dbReference type="NCBI Taxonomy" id="1520892"/>
    <lineage>
        <taxon>Bacteria</taxon>
        <taxon>Pseudomonadati</taxon>
        <taxon>Bacteroidota</taxon>
        <taxon>Flavobacteriia</taxon>
        <taxon>Flavobacteriales</taxon>
        <taxon>Flavobacteriaceae</taxon>
        <taxon>Mariniflexile</taxon>
    </lineage>
</organism>
<dbReference type="RefSeq" id="WP_379861982.1">
    <property type="nucleotide sequence ID" value="NZ_JBHMFC010000093.1"/>
</dbReference>
<comment type="caution">
    <text evidence="2">The sequence shown here is derived from an EMBL/GenBank/DDBJ whole genome shotgun (WGS) entry which is preliminary data.</text>
</comment>
<reference evidence="2 3" key="1">
    <citation type="submission" date="2024-09" db="EMBL/GenBank/DDBJ databases">
        <authorList>
            <person name="Sun Q."/>
            <person name="Mori K."/>
        </authorList>
    </citation>
    <scope>NUCLEOTIDE SEQUENCE [LARGE SCALE GENOMIC DNA]</scope>
    <source>
        <strain evidence="2 3">CECT 8622</strain>
    </source>
</reference>
<dbReference type="EMBL" id="JBHMFC010000093">
    <property type="protein sequence ID" value="MFB9057729.1"/>
    <property type="molecule type" value="Genomic_DNA"/>
</dbReference>
<name>A0ABV5FE57_9FLAO</name>
<evidence type="ECO:0000313" key="2">
    <source>
        <dbReference type="EMBL" id="MFB9057729.1"/>
    </source>
</evidence>
<feature type="transmembrane region" description="Helical" evidence="1">
    <location>
        <begin position="49"/>
        <end position="70"/>
    </location>
</feature>
<evidence type="ECO:0000313" key="3">
    <source>
        <dbReference type="Proteomes" id="UP001589585"/>
    </source>
</evidence>
<keyword evidence="1" id="KW-0472">Membrane</keyword>
<keyword evidence="3" id="KW-1185">Reference proteome</keyword>
<evidence type="ECO:0000256" key="1">
    <source>
        <dbReference type="SAM" id="Phobius"/>
    </source>
</evidence>
<dbReference type="Proteomes" id="UP001589585">
    <property type="component" value="Unassembled WGS sequence"/>
</dbReference>
<keyword evidence="1" id="KW-1133">Transmembrane helix</keyword>
<gene>
    <name evidence="2" type="ORF">ACFFU9_13360</name>
</gene>
<protein>
    <submittedName>
        <fullName evidence="2">Uncharacterized protein</fullName>
    </submittedName>
</protein>